<dbReference type="Pfam" id="PF01471">
    <property type="entry name" value="PG_binding_1"/>
    <property type="match status" value="1"/>
</dbReference>
<dbReference type="InterPro" id="IPR013423">
    <property type="entry name" value="CHP02594"/>
</dbReference>
<evidence type="ECO:0000313" key="4">
    <source>
        <dbReference type="Proteomes" id="UP000183076"/>
    </source>
</evidence>
<feature type="compositionally biased region" description="Polar residues" evidence="1">
    <location>
        <begin position="228"/>
        <end position="246"/>
    </location>
</feature>
<dbReference type="NCBIfam" id="TIGR02594">
    <property type="entry name" value="TIGR02594 family protein"/>
    <property type="match status" value="1"/>
</dbReference>
<evidence type="ECO:0000259" key="2">
    <source>
        <dbReference type="Pfam" id="PF01471"/>
    </source>
</evidence>
<dbReference type="Gene3D" id="1.10.101.10">
    <property type="entry name" value="PGBD-like superfamily/PGBD"/>
    <property type="match status" value="1"/>
</dbReference>
<dbReference type="GeneID" id="94021629"/>
<sequence length="246" mass="26764">MTMTIKERQKLLKRYGFYHGRIDGIDGPKTSAATIAFKQSRGLRARDYVGPVTIMALRKAIRPVAANIASDGARYPMPVWLRLAYSHLGLREIVGRHHNAEILGWWERLSLPFKDDETPWCAGFGNAMVQAAGLPIVSKNRAAALGWRWNGYGTRLDGPALGAVMSMERPGRPGSGHMTFVAGRDRHGNIMGLGGNQGNMVSINPYSPTARNAQYHWPEGSPTPAETGLSSLPVITSSGAKLTNEA</sequence>
<dbReference type="Proteomes" id="UP000183076">
    <property type="component" value="Unassembled WGS sequence"/>
</dbReference>
<evidence type="ECO:0000313" key="3">
    <source>
        <dbReference type="EMBL" id="SDW60684.1"/>
    </source>
</evidence>
<dbReference type="InterPro" id="IPR036366">
    <property type="entry name" value="PGBDSf"/>
</dbReference>
<evidence type="ECO:0000256" key="1">
    <source>
        <dbReference type="SAM" id="MobiDB-lite"/>
    </source>
</evidence>
<accession>A0A1H2UYH5</accession>
<protein>
    <submittedName>
        <fullName evidence="3">TIGR02594 family protein</fullName>
    </submittedName>
</protein>
<gene>
    <name evidence="3" type="ORF">SAMN04488041_102652</name>
</gene>
<reference evidence="4" key="1">
    <citation type="submission" date="2016-10" db="EMBL/GenBank/DDBJ databases">
        <authorList>
            <person name="Varghese N."/>
            <person name="Submissions S."/>
        </authorList>
    </citation>
    <scope>NUCLEOTIDE SEQUENCE [LARGE SCALE GENOMIC DNA]</scope>
    <source>
        <strain evidence="4">DSM 10014</strain>
    </source>
</reference>
<organism evidence="3 4">
    <name type="scientific">Sulfitobacter pontiacus</name>
    <dbReference type="NCBI Taxonomy" id="60137"/>
    <lineage>
        <taxon>Bacteria</taxon>
        <taxon>Pseudomonadati</taxon>
        <taxon>Pseudomonadota</taxon>
        <taxon>Alphaproteobacteria</taxon>
        <taxon>Rhodobacterales</taxon>
        <taxon>Roseobacteraceae</taxon>
        <taxon>Sulfitobacter</taxon>
    </lineage>
</organism>
<dbReference type="InterPro" id="IPR036365">
    <property type="entry name" value="PGBD-like_sf"/>
</dbReference>
<proteinExistence type="predicted"/>
<feature type="domain" description="Peptidoglycan binding-like" evidence="2">
    <location>
        <begin position="5"/>
        <end position="57"/>
    </location>
</feature>
<dbReference type="InterPro" id="IPR002477">
    <property type="entry name" value="Peptidoglycan-bd-like"/>
</dbReference>
<dbReference type="SUPFAM" id="SSF47090">
    <property type="entry name" value="PGBD-like"/>
    <property type="match status" value="1"/>
</dbReference>
<dbReference type="RefSeq" id="WP_159431863.1">
    <property type="nucleotide sequence ID" value="NZ_CP160849.1"/>
</dbReference>
<name>A0A1H2UYH5_9RHOB</name>
<feature type="region of interest" description="Disordered" evidence="1">
    <location>
        <begin position="216"/>
        <end position="246"/>
    </location>
</feature>
<dbReference type="EMBL" id="FNNB01000002">
    <property type="protein sequence ID" value="SDW60684.1"/>
    <property type="molecule type" value="Genomic_DNA"/>
</dbReference>
<dbReference type="AlphaFoldDB" id="A0A1H2UYH5"/>
<dbReference type="STRING" id="60137.SAMN04488041_102652"/>